<evidence type="ECO:0000256" key="3">
    <source>
        <dbReference type="ARBA" id="ARBA00022989"/>
    </source>
</evidence>
<dbReference type="InterPro" id="IPR049326">
    <property type="entry name" value="Rhodopsin_dom_fungi"/>
</dbReference>
<dbReference type="AlphaFoldDB" id="A0AA39XBQ1"/>
<feature type="transmembrane region" description="Helical" evidence="6">
    <location>
        <begin position="95"/>
        <end position="120"/>
    </location>
</feature>
<keyword evidence="4 6" id="KW-0472">Membrane</keyword>
<sequence>MEFPPPRNPNDLGRGPLVMGLTWTFTGLAIITTVLRMFVRRKVGTRKLGPDDWIMFAAMLLQLVNQILISIAFRYGMGKHLADLYIPDQLVTMSMWEWLAVPPGSAAAILARISICIVLVRLFGIYKWFKWFTIILTTLGVTMGAILAICIFAQFEPAEGLWNPFLPSIATRLDTHVLQDLQFFGQALYALADLAFVVIPIGIIWRLNMDLKRRLGLVLLMTAGLFICAMSILKGVSAIPNTNGEDGPYAGTLSLLWATLEQASVVLIGNVAPLRPIFKLDIPVFRTIADSVASLLGRGSQADTRGSGATGKVSGYRNYHDIELGTHKLGKVSDVSHIVNGHSPSANSSAKSLVEGNKVRRTDAFTVVYDGSGRPSGTQV</sequence>
<dbReference type="PANTHER" id="PTHR33048">
    <property type="entry name" value="PTH11-LIKE INTEGRAL MEMBRANE PROTEIN (AFU_ORTHOLOGUE AFUA_5G11245)"/>
    <property type="match status" value="1"/>
</dbReference>
<feature type="transmembrane region" description="Helical" evidence="6">
    <location>
        <begin position="20"/>
        <end position="39"/>
    </location>
</feature>
<reference evidence="8" key="1">
    <citation type="submission" date="2023-06" db="EMBL/GenBank/DDBJ databases">
        <title>Genome-scale phylogeny and comparative genomics of the fungal order Sordariales.</title>
        <authorList>
            <consortium name="Lawrence Berkeley National Laboratory"/>
            <person name="Hensen N."/>
            <person name="Bonometti L."/>
            <person name="Westerberg I."/>
            <person name="Brannstrom I.O."/>
            <person name="Guillou S."/>
            <person name="Cros-Aarteil S."/>
            <person name="Calhoun S."/>
            <person name="Haridas S."/>
            <person name="Kuo A."/>
            <person name="Mondo S."/>
            <person name="Pangilinan J."/>
            <person name="Riley R."/>
            <person name="LaButti K."/>
            <person name="Andreopoulos B."/>
            <person name="Lipzen A."/>
            <person name="Chen C."/>
            <person name="Yanf M."/>
            <person name="Daum C."/>
            <person name="Ng V."/>
            <person name="Clum A."/>
            <person name="Steindorff A."/>
            <person name="Ohm R."/>
            <person name="Martin F."/>
            <person name="Silar P."/>
            <person name="Natvig D."/>
            <person name="Lalanne C."/>
            <person name="Gautier V."/>
            <person name="Ament-velasquez S.L."/>
            <person name="Kruys A."/>
            <person name="Hutchinson M.I."/>
            <person name="Powell A.J."/>
            <person name="Barry K."/>
            <person name="Miller A.N."/>
            <person name="Grigoriev I.V."/>
            <person name="Debuchy R."/>
            <person name="Gladieux P."/>
            <person name="Thoren M.H."/>
            <person name="Johannesson H."/>
        </authorList>
    </citation>
    <scope>NUCLEOTIDE SEQUENCE</scope>
    <source>
        <strain evidence="8">SMH3391-2</strain>
    </source>
</reference>
<feature type="transmembrane region" description="Helical" evidence="6">
    <location>
        <begin position="183"/>
        <end position="205"/>
    </location>
</feature>
<dbReference type="InterPro" id="IPR052337">
    <property type="entry name" value="SAT4-like"/>
</dbReference>
<feature type="transmembrane region" description="Helical" evidence="6">
    <location>
        <begin position="132"/>
        <end position="155"/>
    </location>
</feature>
<dbReference type="Pfam" id="PF20684">
    <property type="entry name" value="Fung_rhodopsin"/>
    <property type="match status" value="1"/>
</dbReference>
<comment type="subcellular location">
    <subcellularLocation>
        <location evidence="1">Membrane</location>
        <topology evidence="1">Multi-pass membrane protein</topology>
    </subcellularLocation>
</comment>
<organism evidence="8 9">
    <name type="scientific">Bombardia bombarda</name>
    <dbReference type="NCBI Taxonomy" id="252184"/>
    <lineage>
        <taxon>Eukaryota</taxon>
        <taxon>Fungi</taxon>
        <taxon>Dikarya</taxon>
        <taxon>Ascomycota</taxon>
        <taxon>Pezizomycotina</taxon>
        <taxon>Sordariomycetes</taxon>
        <taxon>Sordariomycetidae</taxon>
        <taxon>Sordariales</taxon>
        <taxon>Lasiosphaeriaceae</taxon>
        <taxon>Bombardia</taxon>
    </lineage>
</organism>
<evidence type="ECO:0000259" key="7">
    <source>
        <dbReference type="Pfam" id="PF20684"/>
    </source>
</evidence>
<comment type="caution">
    <text evidence="8">The sequence shown here is derived from an EMBL/GenBank/DDBJ whole genome shotgun (WGS) entry which is preliminary data.</text>
</comment>
<evidence type="ECO:0000256" key="4">
    <source>
        <dbReference type="ARBA" id="ARBA00023136"/>
    </source>
</evidence>
<proteinExistence type="inferred from homology"/>
<gene>
    <name evidence="8" type="ORF">B0T17DRAFT_236873</name>
</gene>
<comment type="similarity">
    <text evidence="5">Belongs to the SAT4 family.</text>
</comment>
<dbReference type="Proteomes" id="UP001174934">
    <property type="component" value="Unassembled WGS sequence"/>
</dbReference>
<evidence type="ECO:0000256" key="1">
    <source>
        <dbReference type="ARBA" id="ARBA00004141"/>
    </source>
</evidence>
<dbReference type="EMBL" id="JAULSR010000002">
    <property type="protein sequence ID" value="KAK0630992.1"/>
    <property type="molecule type" value="Genomic_DNA"/>
</dbReference>
<protein>
    <recommendedName>
        <fullName evidence="7">Rhodopsin domain-containing protein</fullName>
    </recommendedName>
</protein>
<keyword evidence="3 6" id="KW-1133">Transmembrane helix</keyword>
<dbReference type="PANTHER" id="PTHR33048:SF155">
    <property type="entry name" value="INTEGRAL MEMBRANE PROTEIN"/>
    <property type="match status" value="1"/>
</dbReference>
<evidence type="ECO:0000256" key="6">
    <source>
        <dbReference type="SAM" id="Phobius"/>
    </source>
</evidence>
<feature type="transmembrane region" description="Helical" evidence="6">
    <location>
        <begin position="217"/>
        <end position="237"/>
    </location>
</feature>
<name>A0AA39XBQ1_9PEZI</name>
<dbReference type="GO" id="GO:0016020">
    <property type="term" value="C:membrane"/>
    <property type="evidence" value="ECO:0007669"/>
    <property type="project" value="UniProtKB-SubCell"/>
</dbReference>
<keyword evidence="2 6" id="KW-0812">Transmembrane</keyword>
<evidence type="ECO:0000256" key="5">
    <source>
        <dbReference type="ARBA" id="ARBA00038359"/>
    </source>
</evidence>
<evidence type="ECO:0000256" key="2">
    <source>
        <dbReference type="ARBA" id="ARBA00022692"/>
    </source>
</evidence>
<feature type="transmembrane region" description="Helical" evidence="6">
    <location>
        <begin position="249"/>
        <end position="272"/>
    </location>
</feature>
<feature type="domain" description="Rhodopsin" evidence="7">
    <location>
        <begin position="35"/>
        <end position="279"/>
    </location>
</feature>
<evidence type="ECO:0000313" key="9">
    <source>
        <dbReference type="Proteomes" id="UP001174934"/>
    </source>
</evidence>
<feature type="transmembrane region" description="Helical" evidence="6">
    <location>
        <begin position="51"/>
        <end position="75"/>
    </location>
</feature>
<accession>A0AA39XBQ1</accession>
<keyword evidence="9" id="KW-1185">Reference proteome</keyword>
<evidence type="ECO:0000313" key="8">
    <source>
        <dbReference type="EMBL" id="KAK0630992.1"/>
    </source>
</evidence>